<feature type="domain" description="TraG N-terminal Bacteroidetes" evidence="1">
    <location>
        <begin position="2"/>
        <end position="50"/>
    </location>
</feature>
<comment type="caution">
    <text evidence="2">The sequence shown here is derived from an EMBL/GenBank/DDBJ whole genome shotgun (WGS) entry which is preliminary data.</text>
</comment>
<reference evidence="2 3" key="1">
    <citation type="journal article" date="2014" name="Genome Announc.">
        <title>Draft Genome Sequences of Marine Flavobacterium Algibacter lectus Strains SS8 and NR4.</title>
        <authorList>
            <person name="Takatani N."/>
            <person name="Nakanishi M."/>
            <person name="Meirelles P."/>
            <person name="Mino S."/>
            <person name="Suda W."/>
            <person name="Oshima K."/>
            <person name="Hattori M."/>
            <person name="Ohkuma M."/>
            <person name="Hosokawa M."/>
            <person name="Miyashita K."/>
            <person name="Thompson F.L."/>
            <person name="Niwa A."/>
            <person name="Sawabe T."/>
            <person name="Sawabe T."/>
        </authorList>
    </citation>
    <scope>NUCLEOTIDE SEQUENCE [LARGE SCALE GENOMIC DNA]</scope>
    <source>
        <strain evidence="3">JCM19274</strain>
    </source>
</reference>
<gene>
    <name evidence="2" type="ORF">JCM19274_5030</name>
</gene>
<dbReference type="Pfam" id="PF12991">
    <property type="entry name" value="DUF3875"/>
    <property type="match status" value="1"/>
</dbReference>
<dbReference type="PANTHER" id="PTHR38467:SF1">
    <property type="entry name" value="CONJUGATIVE TRANSFER: ASSEMBLY"/>
    <property type="match status" value="1"/>
</dbReference>
<dbReference type="PANTHER" id="PTHR38467">
    <property type="match status" value="1"/>
</dbReference>
<dbReference type="EMBL" id="BBNU01000001">
    <property type="protein sequence ID" value="GAL77317.1"/>
    <property type="molecule type" value="Genomic_DNA"/>
</dbReference>
<dbReference type="InterPro" id="IPR053155">
    <property type="entry name" value="F-pilin_assembly_TraC"/>
</dbReference>
<sequence length="440" mass="51258">MKKINLSAFHPILDIQNNMVFANNGNIVLCYKVELPEIYSLSEKDFEALHGSWFQAFKSLPISTVIHKQDVYKKSQYLSDKLPNKSFLEQATYRHFKGRECILHESYLFFILPLDKALNASKFTNPFRKIEKGIHKQLDDNVQEFTISVNDAVSFINNSRKVSLRELQENEILELTGAYFNGFNEGFDTDIQLKKSAIEIGENHFDVLAVNSELCFGDVVQSSKTNEKFTSDDFIFHQGFVDGLGLNLKENHIINQIIYLDDKHKWRKILERKIEELSKSSNFGTQNKVIQKKIEDIVAKINEDDSSRIIRGHLNIIFWSRETRELSTIASKIKTEFKELDIVPYYPKGEERKNYFLNSYCCFSSNFSNEDLYVTDLKHALCLYINNSNYKSDEQGIIFNDRQHNIPVLKDVWDERKKRIKARNFAIFAPTGGREIFFSK</sequence>
<accession>A0A090X480</accession>
<dbReference type="AlphaFoldDB" id="A0A090X480"/>
<organism evidence="2 3">
    <name type="scientific">Algibacter lectus</name>
    <dbReference type="NCBI Taxonomy" id="221126"/>
    <lineage>
        <taxon>Bacteria</taxon>
        <taxon>Pseudomonadati</taxon>
        <taxon>Bacteroidota</taxon>
        <taxon>Flavobacteriia</taxon>
        <taxon>Flavobacteriales</taxon>
        <taxon>Flavobacteriaceae</taxon>
        <taxon>Algibacter</taxon>
    </lineage>
</organism>
<dbReference type="Proteomes" id="UP000029643">
    <property type="component" value="Unassembled WGS sequence"/>
</dbReference>
<evidence type="ECO:0000259" key="1">
    <source>
        <dbReference type="Pfam" id="PF12991"/>
    </source>
</evidence>
<proteinExistence type="predicted"/>
<dbReference type="InterPro" id="IPR024451">
    <property type="entry name" value="TraG_N_Bacteroidetes"/>
</dbReference>
<evidence type="ECO:0000313" key="3">
    <source>
        <dbReference type="Proteomes" id="UP000029643"/>
    </source>
</evidence>
<evidence type="ECO:0000313" key="2">
    <source>
        <dbReference type="EMBL" id="GAL77317.1"/>
    </source>
</evidence>
<protein>
    <submittedName>
        <fullName evidence="2">Conjugative transposon protein TraG</fullName>
    </submittedName>
</protein>
<name>A0A090X480_9FLAO</name>